<feature type="domain" description="NADH:flavin oxidoreductase/NADH oxidase N-terminal" evidence="2">
    <location>
        <begin position="14"/>
        <end position="249"/>
    </location>
</feature>
<protein>
    <submittedName>
        <fullName evidence="3">Oxidoreductase</fullName>
    </submittedName>
</protein>
<sequence>MPDHRLVADAVRPLFEPFTLGELTLDNRFVMAPMTRSASPGGVPGPDVAEYYARRAAGGTGLIVTEGTVVDHPAAANGPGLPRFHGEDALAGWRRVVEEVHRAGGRIFPQLWHVGADRFGDAVPEPHHPPVSPSGLLNPGRANGEPLTTAQIDSLVGSFARAAADARRLGFDGIELHGGHGYLIDQFLWSGSNVRTDGYGGGIRERARFAAEVIAACRQATGPGFPILIRLSQWKTTDFSARLAATPQEWEELLTPLVEAGVDGFHCSTRRFWLPEFDGPALSLAGWTKKVTGLPTVTVGSVGLDNSEFQTAFLEGKGAANAPLDRLVELFEAGEFDLVAVGRALLADPEWVAKVREGRTDELIPFDVSALATLR</sequence>
<dbReference type="InterPro" id="IPR001155">
    <property type="entry name" value="OxRdtase_FMN_N"/>
</dbReference>
<reference evidence="4" key="1">
    <citation type="submission" date="2023-07" db="EMBL/GenBank/DDBJ databases">
        <title>Whole genome shotgun sequence of Streptomyces achromogenes subsp. rubradiris NBRC 14000.</title>
        <authorList>
            <person name="Komaki H."/>
            <person name="Tamura T."/>
        </authorList>
    </citation>
    <scope>NUCLEOTIDE SEQUENCE [LARGE SCALE GENOMIC DNA]</scope>
    <source>
        <strain evidence="4">NBRC 14000</strain>
    </source>
</reference>
<gene>
    <name evidence="3" type="ORF">Srubr_42840</name>
</gene>
<evidence type="ECO:0000256" key="1">
    <source>
        <dbReference type="SAM" id="MobiDB-lite"/>
    </source>
</evidence>
<dbReference type="InterPro" id="IPR045247">
    <property type="entry name" value="Oye-like"/>
</dbReference>
<feature type="region of interest" description="Disordered" evidence="1">
    <location>
        <begin position="125"/>
        <end position="144"/>
    </location>
</feature>
<comment type="caution">
    <text evidence="3">The sequence shown here is derived from an EMBL/GenBank/DDBJ whole genome shotgun (WGS) entry which is preliminary data.</text>
</comment>
<name>A0ABQ3RF18_STRRR</name>
<organism evidence="3 4">
    <name type="scientific">Streptomyces rubradiris</name>
    <name type="common">Streptomyces achromogenes subsp. rubradiris</name>
    <dbReference type="NCBI Taxonomy" id="285531"/>
    <lineage>
        <taxon>Bacteria</taxon>
        <taxon>Bacillati</taxon>
        <taxon>Actinomycetota</taxon>
        <taxon>Actinomycetes</taxon>
        <taxon>Kitasatosporales</taxon>
        <taxon>Streptomycetaceae</taxon>
        <taxon>Streptomyces</taxon>
    </lineage>
</organism>
<dbReference type="CDD" id="cd04747">
    <property type="entry name" value="OYE_like_5_FMN"/>
    <property type="match status" value="1"/>
</dbReference>
<evidence type="ECO:0000313" key="4">
    <source>
        <dbReference type="Proteomes" id="UP000646738"/>
    </source>
</evidence>
<dbReference type="SUPFAM" id="SSF51395">
    <property type="entry name" value="FMN-linked oxidoreductases"/>
    <property type="match status" value="1"/>
</dbReference>
<keyword evidence="4" id="KW-1185">Reference proteome</keyword>
<dbReference type="RefSeq" id="WP_189990416.1">
    <property type="nucleotide sequence ID" value="NZ_BNCB01000002.1"/>
</dbReference>
<dbReference type="Pfam" id="PF00724">
    <property type="entry name" value="Oxidored_FMN"/>
    <property type="match status" value="1"/>
</dbReference>
<dbReference type="EMBL" id="BNEA01000015">
    <property type="protein sequence ID" value="GHI54438.1"/>
    <property type="molecule type" value="Genomic_DNA"/>
</dbReference>
<dbReference type="InterPro" id="IPR013785">
    <property type="entry name" value="Aldolase_TIM"/>
</dbReference>
<dbReference type="PANTHER" id="PTHR22893">
    <property type="entry name" value="NADH OXIDOREDUCTASE-RELATED"/>
    <property type="match status" value="1"/>
</dbReference>
<evidence type="ECO:0000259" key="2">
    <source>
        <dbReference type="Pfam" id="PF00724"/>
    </source>
</evidence>
<dbReference type="Gene3D" id="3.20.20.70">
    <property type="entry name" value="Aldolase class I"/>
    <property type="match status" value="1"/>
</dbReference>
<proteinExistence type="predicted"/>
<dbReference type="PANTHER" id="PTHR22893:SF55">
    <property type="entry name" value="OXIDOREDUCTASE-RELATED"/>
    <property type="match status" value="1"/>
</dbReference>
<accession>A0ABQ3RF18</accession>
<dbReference type="Proteomes" id="UP000646738">
    <property type="component" value="Unassembled WGS sequence"/>
</dbReference>
<evidence type="ECO:0000313" key="3">
    <source>
        <dbReference type="EMBL" id="GHI54438.1"/>
    </source>
</evidence>